<keyword evidence="5" id="KW-1185">Reference proteome</keyword>
<dbReference type="Gene3D" id="3.50.30.10">
    <property type="entry name" value="Phosphohistidine domain"/>
    <property type="match status" value="1"/>
</dbReference>
<feature type="region of interest" description="Disordered" evidence="1">
    <location>
        <begin position="734"/>
        <end position="755"/>
    </location>
</feature>
<evidence type="ECO:0000313" key="5">
    <source>
        <dbReference type="Proteomes" id="UP001500630"/>
    </source>
</evidence>
<comment type="caution">
    <text evidence="4">The sequence shown here is derived from an EMBL/GenBank/DDBJ whole genome shotgun (WGS) entry which is preliminary data.</text>
</comment>
<evidence type="ECO:0000313" key="4">
    <source>
        <dbReference type="EMBL" id="GAA3593205.1"/>
    </source>
</evidence>
<name>A0ABP6YYC0_9ACTN</name>
<dbReference type="InterPro" id="IPR051549">
    <property type="entry name" value="PEP_Utilizing_Enz"/>
</dbReference>
<protein>
    <submittedName>
        <fullName evidence="4">Phosphoenolpyruvate synthase</fullName>
    </submittedName>
</protein>
<dbReference type="SUPFAM" id="SSF56059">
    <property type="entry name" value="Glutathione synthetase ATP-binding domain-like"/>
    <property type="match status" value="1"/>
</dbReference>
<dbReference type="InterPro" id="IPR002192">
    <property type="entry name" value="PPDK_AMP/ATP-bd"/>
</dbReference>
<feature type="region of interest" description="Disordered" evidence="1">
    <location>
        <begin position="846"/>
        <end position="891"/>
    </location>
</feature>
<evidence type="ECO:0000259" key="2">
    <source>
        <dbReference type="Pfam" id="PF00391"/>
    </source>
</evidence>
<accession>A0ABP6YYC0</accession>
<dbReference type="InterPro" id="IPR008279">
    <property type="entry name" value="PEP-util_enz_mobile_dom"/>
</dbReference>
<dbReference type="Gene3D" id="3.30.470.20">
    <property type="entry name" value="ATP-grasp fold, B domain"/>
    <property type="match status" value="1"/>
</dbReference>
<dbReference type="InterPro" id="IPR013815">
    <property type="entry name" value="ATP_grasp_subdomain_1"/>
</dbReference>
<sequence>MDVIRTFADIEGSMLAEVGGKAANLGVLTRAGLPVPPGFCVTTEAYRRIAAGLGDVSDPARAREHILGTPIPDDIARAVVAALAALPAGPVAVRSSATAEDLPYASFAGQQDTFLNVAGPEAVLDAVRRCWASLWTDRAVAYRDANGIDHGSVRLAVVVQEMVQSATAGVMFTANPITGRRRQAVIDAAPGLGESVVSGAVNPDHFTVDPDTGRVLERRLGDKRLAVRSLPGGGVEHVTGERLDAACVTDAQLRELAALGARVESLYGAPQDTEWAFDASGRLWLTQARPITTLFPLPDEPHDGLRVYFSFSVAQGVFRPFTPMGMAAARAMSSGVSELFGNPVAAPLAGAPAFTEAAGRVFIDATGVLRSRVGRAIVPRVFDLMEARSARILRGLFDDPRLSVTRTSRGPFVRRLLKVMARHRVPITFVRALADPEGAERRVRRQSAAHLATLAAPAGASVAERIDHVATALVKHVTPTAPRVFPVAAAALPMLLLASRLLKGRATSAELQVVLRGVPRNVTTEMDLELWALAQRLRRDPEVAARFLREPAEVLAREPLPAPVRDFLSTYGHRAVAEIDLGLPRWSEDPTHVIGMIANYLRLEDPALAPDALFAKGVAEAEAMIEELAGRTRGLRRRLVRFALGRARELVGVRELPKFLIVQIFAELRAQLLGVGGELARKGLLAGAEDVFFVTLVEAKSGKDLRGRVAERRERYERELRRRHLPRVLLSDGTEPEAVASGGAAAEGALTGSPASPGQVTGIARVVLDPVGAKLVPGEILVCPSTDPGWTPLFLTAGGLVMEMGGPNSHGAVVAREYGIPAVVGTPDATDRVRTGQTITVDGTSGTVTIHDDTPPDAQDAVAVTPDAQDGPPTTEDAGATPSSRVSEPAT</sequence>
<evidence type="ECO:0000259" key="3">
    <source>
        <dbReference type="Pfam" id="PF01326"/>
    </source>
</evidence>
<feature type="compositionally biased region" description="Low complexity" evidence="1">
    <location>
        <begin position="736"/>
        <end position="749"/>
    </location>
</feature>
<dbReference type="InterPro" id="IPR036637">
    <property type="entry name" value="Phosphohistidine_dom_sf"/>
</dbReference>
<organism evidence="4 5">
    <name type="scientific">Nonomuraea rosea</name>
    <dbReference type="NCBI Taxonomy" id="638574"/>
    <lineage>
        <taxon>Bacteria</taxon>
        <taxon>Bacillati</taxon>
        <taxon>Actinomycetota</taxon>
        <taxon>Actinomycetes</taxon>
        <taxon>Streptosporangiales</taxon>
        <taxon>Streptosporangiaceae</taxon>
        <taxon>Nonomuraea</taxon>
    </lineage>
</organism>
<gene>
    <name evidence="4" type="ORF">GCM10022419_090180</name>
</gene>
<feature type="domain" description="PEP-utilising enzyme mobile" evidence="2">
    <location>
        <begin position="777"/>
        <end position="846"/>
    </location>
</feature>
<reference evidence="5" key="1">
    <citation type="journal article" date="2019" name="Int. J. Syst. Evol. Microbiol.">
        <title>The Global Catalogue of Microorganisms (GCM) 10K type strain sequencing project: providing services to taxonomists for standard genome sequencing and annotation.</title>
        <authorList>
            <consortium name="The Broad Institute Genomics Platform"/>
            <consortium name="The Broad Institute Genome Sequencing Center for Infectious Disease"/>
            <person name="Wu L."/>
            <person name="Ma J."/>
        </authorList>
    </citation>
    <scope>NUCLEOTIDE SEQUENCE [LARGE SCALE GENOMIC DNA]</scope>
    <source>
        <strain evidence="5">JCM 17326</strain>
    </source>
</reference>
<dbReference type="PANTHER" id="PTHR43615:SF1">
    <property type="entry name" value="PPDK_N DOMAIN-CONTAINING PROTEIN"/>
    <property type="match status" value="1"/>
</dbReference>
<dbReference type="Pfam" id="PF01326">
    <property type="entry name" value="PPDK_N"/>
    <property type="match status" value="1"/>
</dbReference>
<dbReference type="SUPFAM" id="SSF52009">
    <property type="entry name" value="Phosphohistidine domain"/>
    <property type="match status" value="1"/>
</dbReference>
<dbReference type="EMBL" id="BAABDQ010000028">
    <property type="protein sequence ID" value="GAA3593205.1"/>
    <property type="molecule type" value="Genomic_DNA"/>
</dbReference>
<feature type="domain" description="Pyruvate phosphate dikinase AMP/ATP-binding" evidence="3">
    <location>
        <begin position="17"/>
        <end position="293"/>
    </location>
</feature>
<proteinExistence type="predicted"/>
<dbReference type="Pfam" id="PF00391">
    <property type="entry name" value="PEP-utilizers"/>
    <property type="match status" value="1"/>
</dbReference>
<feature type="compositionally biased region" description="Polar residues" evidence="1">
    <location>
        <begin position="881"/>
        <end position="891"/>
    </location>
</feature>
<dbReference type="Gene3D" id="3.30.1490.20">
    <property type="entry name" value="ATP-grasp fold, A domain"/>
    <property type="match status" value="1"/>
</dbReference>
<dbReference type="PANTHER" id="PTHR43615">
    <property type="entry name" value="PHOSPHOENOLPYRUVATE SYNTHASE-RELATED"/>
    <property type="match status" value="1"/>
</dbReference>
<evidence type="ECO:0000256" key="1">
    <source>
        <dbReference type="SAM" id="MobiDB-lite"/>
    </source>
</evidence>
<dbReference type="Proteomes" id="UP001500630">
    <property type="component" value="Unassembled WGS sequence"/>
</dbReference>